<proteinExistence type="predicted"/>
<dbReference type="RefSeq" id="WP_089317511.1">
    <property type="nucleotide sequence ID" value="NZ_FZOQ01000002.1"/>
</dbReference>
<dbReference type="EMBL" id="FZOQ01000002">
    <property type="protein sequence ID" value="SNS08597.1"/>
    <property type="molecule type" value="Genomic_DNA"/>
</dbReference>
<name>A0A239BK55_9BACT</name>
<dbReference type="InterPro" id="IPR029044">
    <property type="entry name" value="Nucleotide-diphossugar_trans"/>
</dbReference>
<accession>A0A239BK55</accession>
<protein>
    <recommendedName>
        <fullName evidence="3">Nucleotide-diphospho-sugar transferase</fullName>
    </recommendedName>
</protein>
<dbReference type="OrthoDB" id="9785375at2"/>
<organism evidence="1 2">
    <name type="scientific">Pontibacter ummariensis</name>
    <dbReference type="NCBI Taxonomy" id="1610492"/>
    <lineage>
        <taxon>Bacteria</taxon>
        <taxon>Pseudomonadati</taxon>
        <taxon>Bacteroidota</taxon>
        <taxon>Cytophagia</taxon>
        <taxon>Cytophagales</taxon>
        <taxon>Hymenobacteraceae</taxon>
        <taxon>Pontibacter</taxon>
    </lineage>
</organism>
<reference evidence="2" key="1">
    <citation type="submission" date="2017-06" db="EMBL/GenBank/DDBJ databases">
        <authorList>
            <person name="Varghese N."/>
            <person name="Submissions S."/>
        </authorList>
    </citation>
    <scope>NUCLEOTIDE SEQUENCE [LARGE SCALE GENOMIC DNA]</scope>
    <source>
        <strain evidence="2">NKM1</strain>
    </source>
</reference>
<evidence type="ECO:0008006" key="3">
    <source>
        <dbReference type="Google" id="ProtNLM"/>
    </source>
</evidence>
<dbReference type="Proteomes" id="UP000198432">
    <property type="component" value="Unassembled WGS sequence"/>
</dbReference>
<keyword evidence="2" id="KW-1185">Reference proteome</keyword>
<gene>
    <name evidence="1" type="ORF">SAMN06296052_10210</name>
</gene>
<dbReference type="SUPFAM" id="SSF53448">
    <property type="entry name" value="Nucleotide-diphospho-sugar transferases"/>
    <property type="match status" value="1"/>
</dbReference>
<dbReference type="Gene3D" id="3.90.550.10">
    <property type="entry name" value="Spore Coat Polysaccharide Biosynthesis Protein SpsA, Chain A"/>
    <property type="match status" value="1"/>
</dbReference>
<evidence type="ECO:0000313" key="2">
    <source>
        <dbReference type="Proteomes" id="UP000198432"/>
    </source>
</evidence>
<dbReference type="AlphaFoldDB" id="A0A239BK55"/>
<evidence type="ECO:0000313" key="1">
    <source>
        <dbReference type="EMBL" id="SNS08597.1"/>
    </source>
</evidence>
<sequence>MFEEKGSYFNTPILFLIFNRPETTKIVFDQIRAARPSRLYLAADGPRKEKKGERSICEETRRSVLDNIDWDCEVRTLLRNENLGCGVAPSTAITWFFENEEAGIILEDDCLPSLSFFRFAEYCLQKYWHNPQVMHIGGNNFLDRKWGDSSYFYSAYNHIWGWATWRRAWELYNFNLQSFNNNEVRQALKQYFPRSISRGWYDLYVSLLKNKNIDQEYKWDFWDYQWTFCIWMNKGLCIYPNVNLVSNIGFGPSATHTFDVTHKFNNLPHHELESISSPRTFKRNKKADITSSENVFALKAKSHVSLKVKEIYGKFSAFWKGIKANR</sequence>